<evidence type="ECO:0000256" key="11">
    <source>
        <dbReference type="SAM" id="Coils"/>
    </source>
</evidence>
<keyword evidence="2" id="KW-0963">Cytoplasm</keyword>
<keyword evidence="15" id="KW-1185">Reference proteome</keyword>
<feature type="domain" description="Kinesin motor" evidence="13">
    <location>
        <begin position="1"/>
        <end position="285"/>
    </location>
</feature>
<dbReference type="InParanoid" id="H0WZQ7"/>
<dbReference type="Gene3D" id="6.10.250.1590">
    <property type="match status" value="1"/>
</dbReference>
<evidence type="ECO:0000256" key="7">
    <source>
        <dbReference type="ARBA" id="ARBA00023175"/>
    </source>
</evidence>
<feature type="coiled-coil region" evidence="11">
    <location>
        <begin position="290"/>
        <end position="331"/>
    </location>
</feature>
<dbReference type="GO" id="GO:0048489">
    <property type="term" value="P:synaptic vesicle transport"/>
    <property type="evidence" value="ECO:0007669"/>
    <property type="project" value="UniProtKB-ARBA"/>
</dbReference>
<reference evidence="15" key="1">
    <citation type="submission" date="2011-03" db="EMBL/GenBank/DDBJ databases">
        <title>Version 3 of the genome sequence of Otolemur garnettii (Bushbaby).</title>
        <authorList>
            <consortium name="The Broad Institute Genome Sequencing Platform"/>
            <person name="Di Palma F."/>
            <person name="Johnson J."/>
            <person name="Lander E.S."/>
            <person name="Lindblad-Toh K."/>
            <person name="Jaffe D.B."/>
            <person name="Gnerre S."/>
            <person name="MacCallum I."/>
            <person name="Przybylski D."/>
            <person name="Ribeiro F.J."/>
            <person name="Burton J.N."/>
            <person name="Walker B.J."/>
            <person name="Sharpe T."/>
            <person name="Hall G."/>
        </authorList>
    </citation>
    <scope>NUCLEOTIDE SEQUENCE [LARGE SCALE GENOMIC DNA]</scope>
</reference>
<protein>
    <recommendedName>
        <fullName evidence="10">Kinesin-like protein</fullName>
    </recommendedName>
</protein>
<dbReference type="GO" id="GO:0044295">
    <property type="term" value="C:axonal growth cone"/>
    <property type="evidence" value="ECO:0007669"/>
    <property type="project" value="Ensembl"/>
</dbReference>
<evidence type="ECO:0000256" key="2">
    <source>
        <dbReference type="ARBA" id="ARBA00022490"/>
    </source>
</evidence>
<dbReference type="GO" id="GO:0030951">
    <property type="term" value="P:establishment or maintenance of microtubule cytoskeleton polarity"/>
    <property type="evidence" value="ECO:0007669"/>
    <property type="project" value="UniProtKB-ARBA"/>
</dbReference>
<dbReference type="GO" id="GO:0098957">
    <property type="term" value="P:anterograde axonal transport of mitochondrion"/>
    <property type="evidence" value="ECO:0007669"/>
    <property type="project" value="UniProtKB-ARBA"/>
</dbReference>
<dbReference type="EMBL" id="AAQR03097829">
    <property type="status" value="NOT_ANNOTATED_CDS"/>
    <property type="molecule type" value="Genomic_DNA"/>
</dbReference>
<dbReference type="EMBL" id="AAQR03097832">
    <property type="status" value="NOT_ANNOTATED_CDS"/>
    <property type="molecule type" value="Genomic_DNA"/>
</dbReference>
<dbReference type="EMBL" id="AAQR03097827">
    <property type="status" value="NOT_ANNOTATED_CDS"/>
    <property type="molecule type" value="Genomic_DNA"/>
</dbReference>
<dbReference type="GO" id="GO:0032991">
    <property type="term" value="C:protein-containing complex"/>
    <property type="evidence" value="ECO:0007669"/>
    <property type="project" value="UniProtKB-ARBA"/>
</dbReference>
<evidence type="ECO:0000256" key="9">
    <source>
        <dbReference type="PROSITE-ProRule" id="PRU00283"/>
    </source>
</evidence>
<dbReference type="SMART" id="SM00129">
    <property type="entry name" value="KISc"/>
    <property type="match status" value="1"/>
</dbReference>
<dbReference type="InterPro" id="IPR001752">
    <property type="entry name" value="Kinesin_motor_dom"/>
</dbReference>
<dbReference type="EMBL" id="AAQR03097835">
    <property type="status" value="NOT_ANNOTATED_CDS"/>
    <property type="molecule type" value="Genomic_DNA"/>
</dbReference>
<reference evidence="14" key="2">
    <citation type="submission" date="2025-08" db="UniProtKB">
        <authorList>
            <consortium name="Ensembl"/>
        </authorList>
    </citation>
    <scope>IDENTIFICATION</scope>
</reference>
<dbReference type="GO" id="GO:0008045">
    <property type="term" value="P:motor neuron axon guidance"/>
    <property type="evidence" value="ECO:0007669"/>
    <property type="project" value="Ensembl"/>
</dbReference>
<organism evidence="14 15">
    <name type="scientific">Otolemur garnettii</name>
    <name type="common">Small-eared galago</name>
    <name type="synonym">Garnett's greater bushbaby</name>
    <dbReference type="NCBI Taxonomy" id="30611"/>
    <lineage>
        <taxon>Eukaryota</taxon>
        <taxon>Metazoa</taxon>
        <taxon>Chordata</taxon>
        <taxon>Craniata</taxon>
        <taxon>Vertebrata</taxon>
        <taxon>Euteleostomi</taxon>
        <taxon>Mammalia</taxon>
        <taxon>Eutheria</taxon>
        <taxon>Euarchontoglires</taxon>
        <taxon>Primates</taxon>
        <taxon>Strepsirrhini</taxon>
        <taxon>Lorisiformes</taxon>
        <taxon>Galagidae</taxon>
        <taxon>Otolemur</taxon>
    </lineage>
</organism>
<evidence type="ECO:0000256" key="4">
    <source>
        <dbReference type="ARBA" id="ARBA00022741"/>
    </source>
</evidence>
<dbReference type="EMBL" id="AAQR03097833">
    <property type="status" value="NOT_ANNOTATED_CDS"/>
    <property type="molecule type" value="Genomic_DNA"/>
</dbReference>
<dbReference type="EMBL" id="AAQR03097831">
    <property type="status" value="NOT_ANNOTATED_CDS"/>
    <property type="molecule type" value="Genomic_DNA"/>
</dbReference>
<evidence type="ECO:0000256" key="10">
    <source>
        <dbReference type="RuleBase" id="RU000394"/>
    </source>
</evidence>
<proteinExistence type="inferred from homology"/>
<dbReference type="GO" id="GO:0007097">
    <property type="term" value="P:nuclear migration"/>
    <property type="evidence" value="ECO:0007669"/>
    <property type="project" value="UniProtKB-ARBA"/>
</dbReference>
<dbReference type="InterPro" id="IPR027640">
    <property type="entry name" value="Kinesin-like_fam"/>
</dbReference>
<dbReference type="CDD" id="cd01369">
    <property type="entry name" value="KISc_KHC_KIF5"/>
    <property type="match status" value="1"/>
</dbReference>
<dbReference type="GO" id="GO:1904115">
    <property type="term" value="C:axon cytoplasm"/>
    <property type="evidence" value="ECO:0007669"/>
    <property type="project" value="GOC"/>
</dbReference>
<dbReference type="PROSITE" id="PS50067">
    <property type="entry name" value="KINESIN_MOTOR_2"/>
    <property type="match status" value="1"/>
</dbReference>
<dbReference type="Ensembl" id="ENSOGAT00000009025.2">
    <property type="protein sequence ID" value="ENSOGAP00000008089.2"/>
    <property type="gene ID" value="ENSOGAG00000009021.2"/>
</dbReference>
<dbReference type="OMA" id="QKSAEPY"/>
<evidence type="ECO:0000256" key="3">
    <source>
        <dbReference type="ARBA" id="ARBA00022701"/>
    </source>
</evidence>
<dbReference type="EMBL" id="AAQR03097828">
    <property type="status" value="NOT_ANNOTATED_CDS"/>
    <property type="molecule type" value="Genomic_DNA"/>
</dbReference>
<evidence type="ECO:0000313" key="15">
    <source>
        <dbReference type="Proteomes" id="UP000005225"/>
    </source>
</evidence>
<feature type="binding site" evidence="9">
    <location>
        <begin position="44"/>
        <end position="51"/>
    </location>
    <ligand>
        <name>ATP</name>
        <dbReference type="ChEBI" id="CHEBI:30616"/>
    </ligand>
</feature>
<dbReference type="GeneTree" id="ENSGT00940000158539"/>
<dbReference type="EMBL" id="AAQR03097834">
    <property type="status" value="NOT_ANNOTATED_CDS"/>
    <property type="molecule type" value="Genomic_DNA"/>
</dbReference>
<keyword evidence="7 9" id="KW-0505">Motor protein</keyword>
<keyword evidence="5 9" id="KW-0067">ATP-binding</keyword>
<dbReference type="GO" id="GO:0005524">
    <property type="term" value="F:ATP binding"/>
    <property type="evidence" value="ECO:0007669"/>
    <property type="project" value="UniProtKB-UniRule"/>
</dbReference>
<dbReference type="SUPFAM" id="SSF52540">
    <property type="entry name" value="P-loop containing nucleoside triphosphate hydrolases"/>
    <property type="match status" value="1"/>
</dbReference>
<feature type="coiled-coil region" evidence="11">
    <location>
        <begin position="372"/>
        <end position="497"/>
    </location>
</feature>
<dbReference type="CDD" id="cd23649">
    <property type="entry name" value="Khc_CBD_cc"/>
    <property type="match status" value="1"/>
</dbReference>
<dbReference type="Pfam" id="PF00225">
    <property type="entry name" value="Kinesin"/>
    <property type="match status" value="1"/>
</dbReference>
<dbReference type="GO" id="GO:0003777">
    <property type="term" value="F:microtubule motor activity"/>
    <property type="evidence" value="ECO:0007669"/>
    <property type="project" value="InterPro"/>
</dbReference>
<name>H0WZQ7_OTOGA</name>
<dbReference type="GO" id="GO:0008017">
    <property type="term" value="F:microtubule binding"/>
    <property type="evidence" value="ECO:0007669"/>
    <property type="project" value="InterPro"/>
</dbReference>
<dbReference type="GO" id="GO:0098964">
    <property type="term" value="P:anterograde dendritic transport of messenger ribonucleoprotein complex"/>
    <property type="evidence" value="ECO:0007669"/>
    <property type="project" value="Ensembl"/>
</dbReference>
<keyword evidence="6 11" id="KW-0175">Coiled coil</keyword>
<keyword evidence="4 9" id="KW-0547">Nucleotide-binding</keyword>
<dbReference type="STRING" id="30611.ENSOGAP00000008089"/>
<evidence type="ECO:0000256" key="5">
    <source>
        <dbReference type="ARBA" id="ARBA00022840"/>
    </source>
</evidence>
<dbReference type="FunCoup" id="H0WZQ7">
    <property type="interactions" value="970"/>
</dbReference>
<dbReference type="AlphaFoldDB" id="H0WZQ7"/>
<dbReference type="PRINTS" id="PR00380">
    <property type="entry name" value="KINESINHEAVY"/>
</dbReference>
<gene>
    <name evidence="14" type="primary">KIF5C</name>
</gene>
<evidence type="ECO:0000256" key="6">
    <source>
        <dbReference type="ARBA" id="ARBA00023054"/>
    </source>
</evidence>
<dbReference type="FunFam" id="3.40.850.10:FF:000067">
    <property type="entry name" value="Kinesin-like protein"/>
    <property type="match status" value="1"/>
</dbReference>
<dbReference type="PANTHER" id="PTHR47968">
    <property type="entry name" value="CENTROMERE PROTEIN E"/>
    <property type="match status" value="1"/>
</dbReference>
<sequence>QGKPYVFDRVLPPNTTQEQVYNACAKQIVKDVLEGYNGTIFAYGQTSSGKTHTMEGKLHDPQLMGIIPRIAHDIFDHIYSMDENLEFHIKVSYFEIYLDKIRDLLDVSKTNLAVHEDKNRVPYVKGCTERFVSSPEEVMDVIDEGKANRHVAVTNMNEHSSRSHSIFLINIKQENVETEKKLSGKLYLVDLAGSEKVSKTGAEGAVLDEAKNINKSLSALGNVISALAEGTKTHVPYRDSKMTRILQDSLGGNCRTTIVICCSPSVFNEAETKSTLMFGQRAKTIKNTVSVNLELTAEEWKKKYEKEKEKNKTLKNVIQHLEMELNRWRNGEAVPEDEQISAKDQKNLEPCDNTPIIDNITPVVAGISAEEKEKYDEEISSLYRQLDDKDDEINQQSQLAEKLKQQMLDQDELLASTRRDYEKIQEELTRLQIENEAAKDEVKEVLQALEELAVNYDQKSQEVEDKTRANEQLTDELAQKTTTLTTTQRELSQLQELSNHQKKRATEILNLLLKDLGEIGGIIGTNDVKTLADVNGVIEEEFTMARLYISKMKSEVKSLVNRSKQLESAQMDSSRKMSASERELAACQLLISQHEAKIKSLTDYMQNMEQKRRQLEESQDSLSEELAKLRAQEKMHEVSFQDKEKEHLTRLQDAEEMKKALEQQMESHREAHQKQLSRLRDEIEEKQKIIDEIRDLNQKLQLEQEKLSSDYNKLKIEDQEREMKLEKLLLLNDKREQAREDLKGLEETVSRELQTLHNLRKLFVQDLTTRVKKSVELDSDDGGGSAAQKQKISFLENNLEQLTKVHKQLVRDNADLRCELPKLEKRLRATAERVKALESALKEAKENAMRDRKRYQQEVDRIKEAVRAKNMARRAHSAQIAKPIRPGHYPASSPTAVHAIRGGGGGSSSSTHYQK</sequence>
<evidence type="ECO:0000256" key="12">
    <source>
        <dbReference type="SAM" id="MobiDB-lite"/>
    </source>
</evidence>
<evidence type="ECO:0000256" key="8">
    <source>
        <dbReference type="ARBA" id="ARBA00023212"/>
    </source>
</evidence>
<comment type="similarity">
    <text evidence="9 10">Belongs to the TRAFAC class myosin-kinesin ATPase superfamily. Kinesin family.</text>
</comment>
<dbReference type="InterPro" id="IPR036961">
    <property type="entry name" value="Kinesin_motor_dom_sf"/>
</dbReference>
<dbReference type="GO" id="GO:0007292">
    <property type="term" value="P:female gamete generation"/>
    <property type="evidence" value="ECO:0007669"/>
    <property type="project" value="UniProtKB-ARBA"/>
</dbReference>
<dbReference type="eggNOG" id="KOG0240">
    <property type="taxonomic scope" value="Eukaryota"/>
</dbReference>
<dbReference type="GO" id="GO:0005874">
    <property type="term" value="C:microtubule"/>
    <property type="evidence" value="ECO:0007669"/>
    <property type="project" value="UniProtKB-KW"/>
</dbReference>
<evidence type="ECO:0000313" key="14">
    <source>
        <dbReference type="Ensembl" id="ENSOGAP00000008089.2"/>
    </source>
</evidence>
<dbReference type="GO" id="GO:0043025">
    <property type="term" value="C:neuronal cell body"/>
    <property type="evidence" value="ECO:0007669"/>
    <property type="project" value="Ensembl"/>
</dbReference>
<dbReference type="InterPro" id="IPR027417">
    <property type="entry name" value="P-loop_NTPase"/>
</dbReference>
<dbReference type="HOGENOM" id="CLU_001485_11_1_1"/>
<dbReference type="GO" id="GO:0051028">
    <property type="term" value="P:mRNA transport"/>
    <property type="evidence" value="ECO:0007669"/>
    <property type="project" value="Ensembl"/>
</dbReference>
<keyword evidence="3 10" id="KW-0493">Microtubule</keyword>
<keyword evidence="8" id="KW-0206">Cytoskeleton</keyword>
<dbReference type="GO" id="GO:0032839">
    <property type="term" value="C:dendrite cytoplasm"/>
    <property type="evidence" value="ECO:0007669"/>
    <property type="project" value="GOC"/>
</dbReference>
<comment type="subcellular location">
    <subcellularLocation>
        <location evidence="1">Cytoplasm</location>
        <location evidence="1">Cytoskeleton</location>
    </subcellularLocation>
</comment>
<dbReference type="Gene3D" id="3.40.850.10">
    <property type="entry name" value="Kinesin motor domain"/>
    <property type="match status" value="1"/>
</dbReference>
<dbReference type="GO" id="GO:0035253">
    <property type="term" value="C:ciliary rootlet"/>
    <property type="evidence" value="ECO:0007669"/>
    <property type="project" value="Ensembl"/>
</dbReference>
<evidence type="ECO:0000259" key="13">
    <source>
        <dbReference type="PROSITE" id="PS50067"/>
    </source>
</evidence>
<dbReference type="EMBL" id="AAQR03097830">
    <property type="status" value="NOT_ANNOTATED_CDS"/>
    <property type="molecule type" value="Genomic_DNA"/>
</dbReference>
<dbReference type="InterPro" id="IPR059182">
    <property type="entry name" value="Khc_C"/>
</dbReference>
<dbReference type="PROSITE" id="PS00411">
    <property type="entry name" value="KINESIN_MOTOR_1"/>
    <property type="match status" value="1"/>
</dbReference>
<dbReference type="InterPro" id="IPR019821">
    <property type="entry name" value="Kinesin_motor_CS"/>
</dbReference>
<dbReference type="Proteomes" id="UP000005225">
    <property type="component" value="Unassembled WGS sequence"/>
</dbReference>
<reference evidence="14" key="3">
    <citation type="submission" date="2025-09" db="UniProtKB">
        <authorList>
            <consortium name="Ensembl"/>
        </authorList>
    </citation>
    <scope>IDENTIFICATION</scope>
</reference>
<accession>H0WZQ7</accession>
<dbReference type="PANTHER" id="PTHR47968:SF70">
    <property type="entry name" value="KINESIN HEAVY CHAIN ISOFORM 5C"/>
    <property type="match status" value="1"/>
</dbReference>
<evidence type="ECO:0000256" key="1">
    <source>
        <dbReference type="ARBA" id="ARBA00004245"/>
    </source>
</evidence>
<dbReference type="EMBL" id="AAQR03097826">
    <property type="status" value="NOT_ANNOTATED_CDS"/>
    <property type="molecule type" value="Genomic_DNA"/>
</dbReference>
<feature type="region of interest" description="Disordered" evidence="12">
    <location>
        <begin position="870"/>
        <end position="915"/>
    </location>
</feature>